<dbReference type="InterPro" id="IPR020449">
    <property type="entry name" value="Tscrpt_reg_AraC-type_HTH"/>
</dbReference>
<dbReference type="Gene3D" id="1.10.10.60">
    <property type="entry name" value="Homeodomain-like"/>
    <property type="match status" value="2"/>
</dbReference>
<proteinExistence type="predicted"/>
<evidence type="ECO:0000256" key="1">
    <source>
        <dbReference type="ARBA" id="ARBA00023015"/>
    </source>
</evidence>
<comment type="caution">
    <text evidence="5">The sequence shown here is derived from an EMBL/GenBank/DDBJ whole genome shotgun (WGS) entry which is preliminary data.</text>
</comment>
<dbReference type="PANTHER" id="PTHR43280">
    <property type="entry name" value="ARAC-FAMILY TRANSCRIPTIONAL REGULATOR"/>
    <property type="match status" value="1"/>
</dbReference>
<dbReference type="EMBL" id="JAVREH010000032">
    <property type="protein sequence ID" value="MDT0263251.1"/>
    <property type="molecule type" value="Genomic_DNA"/>
</dbReference>
<evidence type="ECO:0000256" key="2">
    <source>
        <dbReference type="ARBA" id="ARBA00023125"/>
    </source>
</evidence>
<dbReference type="InterPro" id="IPR018062">
    <property type="entry name" value="HTH_AraC-typ_CS"/>
</dbReference>
<protein>
    <submittedName>
        <fullName evidence="5">Helix-turn-helix transcriptional regulator</fullName>
    </submittedName>
</protein>
<dbReference type="SUPFAM" id="SSF46689">
    <property type="entry name" value="Homeodomain-like"/>
    <property type="match status" value="2"/>
</dbReference>
<evidence type="ECO:0000259" key="4">
    <source>
        <dbReference type="PROSITE" id="PS01124"/>
    </source>
</evidence>
<evidence type="ECO:0000256" key="3">
    <source>
        <dbReference type="ARBA" id="ARBA00023163"/>
    </source>
</evidence>
<name>A0ABU2JE32_9ACTN</name>
<evidence type="ECO:0000313" key="6">
    <source>
        <dbReference type="Proteomes" id="UP001183176"/>
    </source>
</evidence>
<keyword evidence="1" id="KW-0805">Transcription regulation</keyword>
<accession>A0ABU2JE32</accession>
<dbReference type="RefSeq" id="WP_311424399.1">
    <property type="nucleotide sequence ID" value="NZ_JAVREH010000032.1"/>
</dbReference>
<organism evidence="5 6">
    <name type="scientific">Jatrophihabitans lederbergiae</name>
    <dbReference type="NCBI Taxonomy" id="3075547"/>
    <lineage>
        <taxon>Bacteria</taxon>
        <taxon>Bacillati</taxon>
        <taxon>Actinomycetota</taxon>
        <taxon>Actinomycetes</taxon>
        <taxon>Jatrophihabitantales</taxon>
        <taxon>Jatrophihabitantaceae</taxon>
        <taxon>Jatrophihabitans</taxon>
    </lineage>
</organism>
<keyword evidence="2" id="KW-0238">DNA-binding</keyword>
<feature type="domain" description="HTH araC/xylS-type" evidence="4">
    <location>
        <begin position="9"/>
        <end position="107"/>
    </location>
</feature>
<dbReference type="InterPro" id="IPR009057">
    <property type="entry name" value="Homeodomain-like_sf"/>
</dbReference>
<dbReference type="PROSITE" id="PS01124">
    <property type="entry name" value="HTH_ARAC_FAMILY_2"/>
    <property type="match status" value="1"/>
</dbReference>
<dbReference type="Pfam" id="PF12833">
    <property type="entry name" value="HTH_18"/>
    <property type="match status" value="1"/>
</dbReference>
<dbReference type="PANTHER" id="PTHR43280:SF28">
    <property type="entry name" value="HTH-TYPE TRANSCRIPTIONAL ACTIVATOR RHAS"/>
    <property type="match status" value="1"/>
</dbReference>
<sequence>MDTSRLAVERAIIMMWNHYDEPLSLDEIADSAILSKFYFSRVFRSVTGTSPGRFLTAIRLSRAKNLLQETTLTVTDIAYMVGYNSLGTFTTRFTRSVGVSPTRFRSLSHSGLPALPRPEVSAPGGSGTVHGTLTLPPSNTPLRIYVGAFEGPVVEGLPASCDVLDIHADGCRALEYRLGAVPIGQWYVRATAVAVDWSESVSRPDARKPVFVGSSKPVVMRADIAVKLGIRMRATNTIDLPILLALPELDNRLPPGPMQNTSRATRLVLR</sequence>
<dbReference type="SMART" id="SM00342">
    <property type="entry name" value="HTH_ARAC"/>
    <property type="match status" value="1"/>
</dbReference>
<dbReference type="Proteomes" id="UP001183176">
    <property type="component" value="Unassembled WGS sequence"/>
</dbReference>
<dbReference type="PRINTS" id="PR00032">
    <property type="entry name" value="HTHARAC"/>
</dbReference>
<keyword evidence="6" id="KW-1185">Reference proteome</keyword>
<dbReference type="PROSITE" id="PS00041">
    <property type="entry name" value="HTH_ARAC_FAMILY_1"/>
    <property type="match status" value="1"/>
</dbReference>
<reference evidence="6" key="1">
    <citation type="submission" date="2023-07" db="EMBL/GenBank/DDBJ databases">
        <title>30 novel species of actinomycetes from the DSMZ collection.</title>
        <authorList>
            <person name="Nouioui I."/>
        </authorList>
    </citation>
    <scope>NUCLEOTIDE SEQUENCE [LARGE SCALE GENOMIC DNA]</scope>
    <source>
        <strain evidence="6">DSM 44399</strain>
    </source>
</reference>
<evidence type="ECO:0000313" key="5">
    <source>
        <dbReference type="EMBL" id="MDT0263251.1"/>
    </source>
</evidence>
<dbReference type="InterPro" id="IPR018060">
    <property type="entry name" value="HTH_AraC"/>
</dbReference>
<gene>
    <name evidence="5" type="ORF">RM423_17845</name>
</gene>
<keyword evidence="3" id="KW-0804">Transcription</keyword>